<dbReference type="PANTHER" id="PTHR11706:SF33">
    <property type="entry name" value="NATURAL RESISTANCE-ASSOCIATED MACROPHAGE PROTEIN 2"/>
    <property type="match status" value="1"/>
</dbReference>
<dbReference type="GO" id="GO:0005384">
    <property type="term" value="F:manganese ion transmembrane transporter activity"/>
    <property type="evidence" value="ECO:0007669"/>
    <property type="project" value="TreeGrafter"/>
</dbReference>
<evidence type="ECO:0000256" key="5">
    <source>
        <dbReference type="ARBA" id="ARBA00022989"/>
    </source>
</evidence>
<proteinExistence type="predicted"/>
<evidence type="ECO:0000256" key="7">
    <source>
        <dbReference type="SAM" id="MobiDB-lite"/>
    </source>
</evidence>
<evidence type="ECO:0000256" key="4">
    <source>
        <dbReference type="ARBA" id="ARBA00022847"/>
    </source>
</evidence>
<comment type="subcellular location">
    <subcellularLocation>
        <location evidence="1">Membrane</location>
        <topology evidence="1">Multi-pass membrane protein</topology>
    </subcellularLocation>
</comment>
<dbReference type="PANTHER" id="PTHR11706">
    <property type="entry name" value="SOLUTE CARRIER PROTEIN FAMILY 11 MEMBER"/>
    <property type="match status" value="1"/>
</dbReference>
<dbReference type="Proteomes" id="UP000189818">
    <property type="component" value="Unassembled WGS sequence"/>
</dbReference>
<dbReference type="RefSeq" id="WP_079650576.1">
    <property type="nucleotide sequence ID" value="NZ_FUYM01000014.1"/>
</dbReference>
<dbReference type="AlphaFoldDB" id="A0A1T5GG53"/>
<dbReference type="OrthoDB" id="9787548at2"/>
<reference evidence="10" key="1">
    <citation type="submission" date="2017-02" db="EMBL/GenBank/DDBJ databases">
        <authorList>
            <person name="Varghese N."/>
            <person name="Submissions S."/>
        </authorList>
    </citation>
    <scope>NUCLEOTIDE SEQUENCE [LARGE SCALE GENOMIC DNA]</scope>
    <source>
        <strain evidence="10">UM2</strain>
    </source>
</reference>
<feature type="transmembrane region" description="Helical" evidence="8">
    <location>
        <begin position="302"/>
        <end position="325"/>
    </location>
</feature>
<feature type="transmembrane region" description="Helical" evidence="8">
    <location>
        <begin position="161"/>
        <end position="178"/>
    </location>
</feature>
<feature type="transmembrane region" description="Helical" evidence="8">
    <location>
        <begin position="407"/>
        <end position="432"/>
    </location>
</feature>
<keyword evidence="3 8" id="KW-0812">Transmembrane</keyword>
<dbReference type="Pfam" id="PF01566">
    <property type="entry name" value="Nramp"/>
    <property type="match status" value="1"/>
</dbReference>
<gene>
    <name evidence="9" type="ORF">SAMN06295920_11466</name>
</gene>
<organism evidence="9 10">
    <name type="scientific">Rhizorhabdus histidinilytica</name>
    <dbReference type="NCBI Taxonomy" id="439228"/>
    <lineage>
        <taxon>Bacteria</taxon>
        <taxon>Pseudomonadati</taxon>
        <taxon>Pseudomonadota</taxon>
        <taxon>Alphaproteobacteria</taxon>
        <taxon>Sphingomonadales</taxon>
        <taxon>Sphingomonadaceae</taxon>
        <taxon>Rhizorhabdus</taxon>
    </lineage>
</organism>
<accession>A0A1T5GG53</accession>
<feature type="transmembrane region" description="Helical" evidence="8">
    <location>
        <begin position="134"/>
        <end position="154"/>
    </location>
</feature>
<feature type="region of interest" description="Disordered" evidence="7">
    <location>
        <begin position="1"/>
        <end position="20"/>
    </location>
</feature>
<evidence type="ECO:0000313" key="9">
    <source>
        <dbReference type="EMBL" id="SKC07287.1"/>
    </source>
</evidence>
<evidence type="ECO:0000256" key="1">
    <source>
        <dbReference type="ARBA" id="ARBA00004141"/>
    </source>
</evidence>
<dbReference type="GO" id="GO:0015086">
    <property type="term" value="F:cadmium ion transmembrane transporter activity"/>
    <property type="evidence" value="ECO:0007669"/>
    <property type="project" value="TreeGrafter"/>
</dbReference>
<dbReference type="STRING" id="439228.SAMN06295920_11466"/>
<dbReference type="GO" id="GO:0015293">
    <property type="term" value="F:symporter activity"/>
    <property type="evidence" value="ECO:0007669"/>
    <property type="project" value="UniProtKB-KW"/>
</dbReference>
<name>A0A1T5GG53_9SPHN</name>
<feature type="transmembrane region" description="Helical" evidence="8">
    <location>
        <begin position="56"/>
        <end position="75"/>
    </location>
</feature>
<evidence type="ECO:0000256" key="8">
    <source>
        <dbReference type="SAM" id="Phobius"/>
    </source>
</evidence>
<feature type="transmembrane region" description="Helical" evidence="8">
    <location>
        <begin position="198"/>
        <end position="215"/>
    </location>
</feature>
<feature type="transmembrane region" description="Helical" evidence="8">
    <location>
        <begin position="346"/>
        <end position="366"/>
    </location>
</feature>
<evidence type="ECO:0000256" key="6">
    <source>
        <dbReference type="ARBA" id="ARBA00023136"/>
    </source>
</evidence>
<dbReference type="InterPro" id="IPR001046">
    <property type="entry name" value="NRAMP_fam"/>
</dbReference>
<dbReference type="GO" id="GO:0005886">
    <property type="term" value="C:plasma membrane"/>
    <property type="evidence" value="ECO:0007669"/>
    <property type="project" value="TreeGrafter"/>
</dbReference>
<keyword evidence="2" id="KW-0813">Transport</keyword>
<sequence length="433" mass="46068">MLRRSSPASGNTDAPAGRREGFGRALGLGLITGAADDDPSAIGTYASAGAKIGNPILWMAPATMPMMFAVVYLTAKLSMVSGRGLFDAIRHFYPRWLLYPLLSGALIANTVEAGADLGGMAAALGIYLPFDPRWLVPPIAAVILALQILGSYVAIRNVFRWLALALLAYVGAAILARPDWPEVLRATVVPTIRLDREFITLVVAIIGTTLSAYLYSWQSNEEVEEEIALGRTTVQQRKGASRAELHESRRDIWIGMIFSNIVMYFIILSTAATLHQAGQTEIASAADAADALRPLAGDAAGALFVLGVVGVGFLAVPVMTTGAAYDVAQTLGWKASLHARPREAKGFYGLIILFTALGVGVNFLGFDPMDALVWAGVVQGFTTPALLALILLMTNSRRIMGERINGIALNLLGGLTLLVSTGAGLTLLYLWLI</sequence>
<feature type="transmembrane region" description="Helical" evidence="8">
    <location>
        <begin position="372"/>
        <end position="395"/>
    </location>
</feature>
<evidence type="ECO:0000313" key="10">
    <source>
        <dbReference type="Proteomes" id="UP000189818"/>
    </source>
</evidence>
<keyword evidence="4" id="KW-0769">Symport</keyword>
<keyword evidence="5 8" id="KW-1133">Transmembrane helix</keyword>
<protein>
    <submittedName>
        <fullName evidence="9">Mn2+ and Fe2+ transporters of the NRAMP family</fullName>
    </submittedName>
</protein>
<keyword evidence="10" id="KW-1185">Reference proteome</keyword>
<evidence type="ECO:0000256" key="2">
    <source>
        <dbReference type="ARBA" id="ARBA00022448"/>
    </source>
</evidence>
<evidence type="ECO:0000256" key="3">
    <source>
        <dbReference type="ARBA" id="ARBA00022692"/>
    </source>
</evidence>
<feature type="transmembrane region" description="Helical" evidence="8">
    <location>
        <begin position="252"/>
        <end position="274"/>
    </location>
</feature>
<feature type="compositionally biased region" description="Polar residues" evidence="7">
    <location>
        <begin position="1"/>
        <end position="12"/>
    </location>
</feature>
<dbReference type="GO" id="GO:0034755">
    <property type="term" value="P:iron ion transmembrane transport"/>
    <property type="evidence" value="ECO:0007669"/>
    <property type="project" value="TreeGrafter"/>
</dbReference>
<dbReference type="EMBL" id="FUYM01000014">
    <property type="protein sequence ID" value="SKC07287.1"/>
    <property type="molecule type" value="Genomic_DNA"/>
</dbReference>
<feature type="transmembrane region" description="Helical" evidence="8">
    <location>
        <begin position="96"/>
        <end position="128"/>
    </location>
</feature>
<keyword evidence="6 8" id="KW-0472">Membrane</keyword>